<accession>A0A0C3H6L6</accession>
<evidence type="ECO:0000256" key="1">
    <source>
        <dbReference type="SAM" id="MobiDB-lite"/>
    </source>
</evidence>
<evidence type="ECO:0000313" key="4">
    <source>
        <dbReference type="Proteomes" id="UP000054321"/>
    </source>
</evidence>
<feature type="compositionally biased region" description="Low complexity" evidence="1">
    <location>
        <begin position="321"/>
        <end position="341"/>
    </location>
</feature>
<feature type="compositionally biased region" description="Low complexity" evidence="1">
    <location>
        <begin position="708"/>
        <end position="729"/>
    </location>
</feature>
<dbReference type="InterPro" id="IPR057214">
    <property type="entry name" value="DUF7892"/>
</dbReference>
<feature type="region of interest" description="Disordered" evidence="1">
    <location>
        <begin position="459"/>
        <end position="501"/>
    </location>
</feature>
<dbReference type="SUPFAM" id="SSF81383">
    <property type="entry name" value="F-box domain"/>
    <property type="match status" value="1"/>
</dbReference>
<keyword evidence="4" id="KW-1185">Reference proteome</keyword>
<dbReference type="CDD" id="cd09917">
    <property type="entry name" value="F-box_SF"/>
    <property type="match status" value="1"/>
</dbReference>
<feature type="region of interest" description="Disordered" evidence="1">
    <location>
        <begin position="1016"/>
        <end position="1082"/>
    </location>
</feature>
<dbReference type="InterPro" id="IPR036047">
    <property type="entry name" value="F-box-like_dom_sf"/>
</dbReference>
<feature type="compositionally biased region" description="Basic and acidic residues" evidence="1">
    <location>
        <begin position="1295"/>
        <end position="1305"/>
    </location>
</feature>
<feature type="region of interest" description="Disordered" evidence="1">
    <location>
        <begin position="1"/>
        <end position="110"/>
    </location>
</feature>
<feature type="compositionally biased region" description="Polar residues" evidence="1">
    <location>
        <begin position="346"/>
        <end position="365"/>
    </location>
</feature>
<feature type="region of interest" description="Disordered" evidence="1">
    <location>
        <begin position="313"/>
        <end position="387"/>
    </location>
</feature>
<feature type="compositionally biased region" description="Basic and acidic residues" evidence="1">
    <location>
        <begin position="1203"/>
        <end position="1212"/>
    </location>
</feature>
<dbReference type="Proteomes" id="UP000054321">
    <property type="component" value="Unassembled WGS sequence"/>
</dbReference>
<sequence length="1564" mass="176253">MDGSDSSTSDSSSDESIPAQTVADLRVAHASTSKNVAPALEDDDSDSDVSMSADSDDDEGEAPSTSGIQMNQDKNTLVQPADTTSAGASGGKPNKRKYSGAAEDVPNGLPQELRKRLKTDEDMHINRTAEGGLPRDKALLPAEIWHHIFTFIPPRNLGLMLSVSKSFNAFLDPSSPGPSISPLSKSVLSPMVPDAIWRASRRLFLPVPSQLMAALPFIFLTNEMHVLPLTTLQSGQPPPTIQITKNFFQPQIEDIKQEFLNVKSMGSATAEEWIKGLDDRGKERRNDSIRWERWEASGGVARMHIMEPQVFSNPATLTSNGTQPISTPSSTPGPTPNGSVPHFAGNNLNLPQVSHLPTTTIHTSLPPNPQRFGSPLQNGLTPHPPRNYLQFRHERSKEEVAEVKAARRAEIERRCMLLDPPLTAGVLAHMTSFQAAMQIIKPLDDDAWQVLEPRLISQRQDAEQRENERLAQTRVVQERSEERNYPDVQPRPEPKDADREWEDIQAPLRLRIGGYADETIRDAWAGGTKVTKDNCPSFAAEVLMYVRKRFYAEVAKDEAAIRAAGHEPEMDPPGGPYTRKLTLENMKWVFDTKIKPHTEQYRKELFLCSECENHFKFYGFEGVIQHYAAKHTNELSVGSVVVHWKAEWPEYPPFNPEPLSSKASYYAAPPAATVPYPVTAPQQGYGYGGYQPSPLSASVPVANLHGYPENQGPYYGQPQYGDQYAGPQGDPYAPAYAEPPQGYPVPQYSGPPPVGNNLGYNEPPQDYAQPGYGGPYPATTQGYYGPQQPGPMYPVSGPEIVSQLQPPYAPQGSQYGYAYPQPPIQVPLTPVNQFPPAPVPERTEEYKAQLQDVAKSARDVWDAINNIKDIPGGVKVYTILYHVLKSSRANFPEDPPLTMIIDGLSNNKNMRKVRNINGLLCKACSLGMAGASSNTQKKHFSFPQLVNHFHSVHEQGRSQNEPAYMPDWTKDMVELPELTRLAPVFEKPGANEQKLKLISEALPEIFAILEQSLTDTQTGQTSPYGDRDQYSLAPSQDNHERYYVDSGRPSGSTSNTYDSSQYDPRNPRDLREDRVPEDVQPRYKVLRRAEEYYPAYEPRRISTPSHVRSADAYEREIIREVPSYVDRSSRYRDEGEVEYRLRRDPAALSYEDPPVQRLERQDILSATSQQDVPKESQYLSAEDTVAQQNRVFEVVAQITQQAREARERKPIKQEPQFGPEEGEVQARPLSKADEKARARPSAEASSAAERFLNEFQPGEVPGIAKTSDLERAADERLVRSDDRIDSQPRSYQHLPEARRTREAHEEDGRIIMARGRPLAEDESGYIIRERIPQAKQSPTYAYDDRYVHAAGEQTMARDRSPELVDRRYKLNNVVYREERQGGHGMRRTPSQFARYESIRLENDRARSRSPVYVKVGAQPGQYRERSPAHPFPEAVYGARAPLPENVAYERAPRQEYYRVYADDPRPRQPQYVETYEYVQVSDPKGDYMIRRPVRREREPEPIYATYDNEQYARKPVYEGEQYARKPVYESRAAVSRSDPAYYEEYDPRHPAPPPSAAPPRQRYQ</sequence>
<dbReference type="SMART" id="SM00256">
    <property type="entry name" value="FBOX"/>
    <property type="match status" value="1"/>
</dbReference>
<feature type="region of interest" description="Disordered" evidence="1">
    <location>
        <begin position="1202"/>
        <end position="1305"/>
    </location>
</feature>
<feature type="compositionally biased region" description="Basic and acidic residues" evidence="1">
    <location>
        <begin position="1065"/>
        <end position="1082"/>
    </location>
</feature>
<dbReference type="EMBL" id="KN832879">
    <property type="protein sequence ID" value="KIM98954.1"/>
    <property type="molecule type" value="Genomic_DNA"/>
</dbReference>
<name>A0A0C3H6L6_OIDMZ</name>
<feature type="compositionally biased region" description="Polar residues" evidence="1">
    <location>
        <begin position="1049"/>
        <end position="1063"/>
    </location>
</feature>
<feature type="region of interest" description="Disordered" evidence="1">
    <location>
        <begin position="1510"/>
        <end position="1564"/>
    </location>
</feature>
<dbReference type="InParanoid" id="A0A0C3H6L6"/>
<organism evidence="3 4">
    <name type="scientific">Oidiodendron maius (strain Zn)</name>
    <dbReference type="NCBI Taxonomy" id="913774"/>
    <lineage>
        <taxon>Eukaryota</taxon>
        <taxon>Fungi</taxon>
        <taxon>Dikarya</taxon>
        <taxon>Ascomycota</taxon>
        <taxon>Pezizomycotina</taxon>
        <taxon>Leotiomycetes</taxon>
        <taxon>Leotiomycetes incertae sedis</taxon>
        <taxon>Myxotrichaceae</taxon>
        <taxon>Oidiodendron</taxon>
    </lineage>
</organism>
<feature type="compositionally biased region" description="Basic and acidic residues" evidence="1">
    <location>
        <begin position="460"/>
        <end position="498"/>
    </location>
</feature>
<feature type="compositionally biased region" description="Basic and acidic residues" evidence="1">
    <location>
        <begin position="1510"/>
        <end position="1528"/>
    </location>
</feature>
<dbReference type="Pfam" id="PF25422">
    <property type="entry name" value="DUF7892"/>
    <property type="match status" value="1"/>
</dbReference>
<dbReference type="HOGENOM" id="CLU_003437_0_0_1"/>
<feature type="domain" description="F-box" evidence="2">
    <location>
        <begin position="140"/>
        <end position="180"/>
    </location>
</feature>
<evidence type="ECO:0000313" key="3">
    <source>
        <dbReference type="EMBL" id="KIM98954.1"/>
    </source>
</evidence>
<feature type="region of interest" description="Disordered" evidence="1">
    <location>
        <begin position="708"/>
        <end position="754"/>
    </location>
</feature>
<feature type="compositionally biased region" description="Low complexity" evidence="1">
    <location>
        <begin position="1239"/>
        <end position="1250"/>
    </location>
</feature>
<feature type="compositionally biased region" description="Basic and acidic residues" evidence="1">
    <location>
        <begin position="1267"/>
        <end position="1286"/>
    </location>
</feature>
<gene>
    <name evidence="3" type="ORF">OIDMADRAFT_30603</name>
</gene>
<reference evidence="3 4" key="1">
    <citation type="submission" date="2014-04" db="EMBL/GenBank/DDBJ databases">
        <authorList>
            <consortium name="DOE Joint Genome Institute"/>
            <person name="Kuo A."/>
            <person name="Martino E."/>
            <person name="Perotto S."/>
            <person name="Kohler A."/>
            <person name="Nagy L.G."/>
            <person name="Floudas D."/>
            <person name="Copeland A."/>
            <person name="Barry K.W."/>
            <person name="Cichocki N."/>
            <person name="Veneault-Fourrey C."/>
            <person name="LaButti K."/>
            <person name="Lindquist E.A."/>
            <person name="Lipzen A."/>
            <person name="Lundell T."/>
            <person name="Morin E."/>
            <person name="Murat C."/>
            <person name="Sun H."/>
            <person name="Tunlid A."/>
            <person name="Henrissat B."/>
            <person name="Grigoriev I.V."/>
            <person name="Hibbett D.S."/>
            <person name="Martin F."/>
            <person name="Nordberg H.P."/>
            <person name="Cantor M.N."/>
            <person name="Hua S.X."/>
        </authorList>
    </citation>
    <scope>NUCLEOTIDE SEQUENCE [LARGE SCALE GENOMIC DNA]</scope>
    <source>
        <strain evidence="3 4">Zn</strain>
    </source>
</reference>
<feature type="compositionally biased region" description="Low complexity" evidence="1">
    <location>
        <begin position="1"/>
        <end position="16"/>
    </location>
</feature>
<dbReference type="InterPro" id="IPR001810">
    <property type="entry name" value="F-box_dom"/>
</dbReference>
<proteinExistence type="predicted"/>
<feature type="compositionally biased region" description="Polar residues" evidence="1">
    <location>
        <begin position="63"/>
        <end position="87"/>
    </location>
</feature>
<dbReference type="OrthoDB" id="2322499at2759"/>
<evidence type="ECO:0000259" key="2">
    <source>
        <dbReference type="SMART" id="SM00256"/>
    </source>
</evidence>
<dbReference type="STRING" id="913774.A0A0C3H6L6"/>
<reference evidence="4" key="2">
    <citation type="submission" date="2015-01" db="EMBL/GenBank/DDBJ databases">
        <title>Evolutionary Origins and Diversification of the Mycorrhizal Mutualists.</title>
        <authorList>
            <consortium name="DOE Joint Genome Institute"/>
            <consortium name="Mycorrhizal Genomics Consortium"/>
            <person name="Kohler A."/>
            <person name="Kuo A."/>
            <person name="Nagy L.G."/>
            <person name="Floudas D."/>
            <person name="Copeland A."/>
            <person name="Barry K.W."/>
            <person name="Cichocki N."/>
            <person name="Veneault-Fourrey C."/>
            <person name="LaButti K."/>
            <person name="Lindquist E.A."/>
            <person name="Lipzen A."/>
            <person name="Lundell T."/>
            <person name="Morin E."/>
            <person name="Murat C."/>
            <person name="Riley R."/>
            <person name="Ohm R."/>
            <person name="Sun H."/>
            <person name="Tunlid A."/>
            <person name="Henrissat B."/>
            <person name="Grigoriev I.V."/>
            <person name="Hibbett D.S."/>
            <person name="Martin F."/>
        </authorList>
    </citation>
    <scope>NUCLEOTIDE SEQUENCE [LARGE SCALE GENOMIC DNA]</scope>
    <source>
        <strain evidence="4">Zn</strain>
    </source>
</reference>
<protein>
    <recommendedName>
        <fullName evidence="2">F-box domain-containing protein</fullName>
    </recommendedName>
</protein>